<reference evidence="2 3" key="1">
    <citation type="submission" date="2020-04" db="EMBL/GenBank/DDBJ databases">
        <title>Azohydromonas sp. isolated from soil.</title>
        <authorList>
            <person name="Dahal R.H."/>
        </authorList>
    </citation>
    <scope>NUCLEOTIDE SEQUENCE [LARGE SCALE GENOMIC DNA]</scope>
    <source>
        <strain evidence="2 3">G-1-1-14</strain>
    </source>
</reference>
<protein>
    <recommendedName>
        <fullName evidence="4">Phosphoribosyl-AMP cyclohydrolase</fullName>
    </recommendedName>
</protein>
<dbReference type="InterPro" id="IPR032710">
    <property type="entry name" value="NTF2-like_dom_sf"/>
</dbReference>
<evidence type="ECO:0000313" key="2">
    <source>
        <dbReference type="EMBL" id="NML18909.1"/>
    </source>
</evidence>
<comment type="caution">
    <text evidence="2">The sequence shown here is derived from an EMBL/GenBank/DDBJ whole genome shotgun (WGS) entry which is preliminary data.</text>
</comment>
<evidence type="ECO:0000313" key="3">
    <source>
        <dbReference type="Proteomes" id="UP000574067"/>
    </source>
</evidence>
<proteinExistence type="predicted"/>
<feature type="chain" id="PRO_5032992926" description="Phosphoribosyl-AMP cyclohydrolase" evidence="1">
    <location>
        <begin position="34"/>
        <end position="194"/>
    </location>
</feature>
<dbReference type="Proteomes" id="UP000574067">
    <property type="component" value="Unassembled WGS sequence"/>
</dbReference>
<feature type="signal peptide" evidence="1">
    <location>
        <begin position="1"/>
        <end position="33"/>
    </location>
</feature>
<dbReference type="AlphaFoldDB" id="A0A848FKP9"/>
<accession>A0A848FKP9</accession>
<dbReference type="InterPro" id="IPR016878">
    <property type="entry name" value="MICAH-like"/>
</dbReference>
<organism evidence="2 3">
    <name type="scientific">Azohydromonas caseinilytica</name>
    <dbReference type="NCBI Taxonomy" id="2728836"/>
    <lineage>
        <taxon>Bacteria</taxon>
        <taxon>Pseudomonadati</taxon>
        <taxon>Pseudomonadota</taxon>
        <taxon>Betaproteobacteria</taxon>
        <taxon>Burkholderiales</taxon>
        <taxon>Sphaerotilaceae</taxon>
        <taxon>Azohydromonas</taxon>
    </lineage>
</organism>
<dbReference type="SUPFAM" id="SSF54427">
    <property type="entry name" value="NTF2-like"/>
    <property type="match status" value="1"/>
</dbReference>
<name>A0A848FKP9_9BURK</name>
<keyword evidence="1" id="KW-0732">Signal</keyword>
<evidence type="ECO:0000256" key="1">
    <source>
        <dbReference type="SAM" id="SignalP"/>
    </source>
</evidence>
<gene>
    <name evidence="2" type="ORF">HHL10_28455</name>
</gene>
<sequence length="194" mass="20592">MAAVFNPASSLTMRPSIKLAALALSLASGLALAHDVTISEAEVLAAQKAWGDALVKIARDYEEGGLNRAKATATAVIDSAYAYQVGPVLFKPTMASGDQTFRTTRQGAVSYFVGGDPAYPGDHGFALKGWRAVEVRNAGILLNGDTATTMGHVTMTDKSGKRTTVDKTWTFKKDDKGQVRIVVHHSSLPFADAH</sequence>
<dbReference type="PIRSF" id="PIRSF028288">
    <property type="entry name" value="UCP028288"/>
    <property type="match status" value="1"/>
</dbReference>
<dbReference type="EMBL" id="JABBFW010000044">
    <property type="protein sequence ID" value="NML18909.1"/>
    <property type="molecule type" value="Genomic_DNA"/>
</dbReference>
<evidence type="ECO:0008006" key="4">
    <source>
        <dbReference type="Google" id="ProtNLM"/>
    </source>
</evidence>
<dbReference type="Gene3D" id="3.10.450.50">
    <property type="match status" value="1"/>
</dbReference>
<keyword evidence="3" id="KW-1185">Reference proteome</keyword>